<keyword evidence="2" id="KW-1185">Reference proteome</keyword>
<dbReference type="InterPro" id="IPR014729">
    <property type="entry name" value="Rossmann-like_a/b/a_fold"/>
</dbReference>
<accession>A0A8J2RUF3</accession>
<dbReference type="EMBL" id="CAKKLH010000224">
    <property type="protein sequence ID" value="CAH0106541.1"/>
    <property type="molecule type" value="Genomic_DNA"/>
</dbReference>
<evidence type="ECO:0000313" key="1">
    <source>
        <dbReference type="EMBL" id="CAH0106541.1"/>
    </source>
</evidence>
<proteinExistence type="predicted"/>
<dbReference type="Gene3D" id="3.40.50.620">
    <property type="entry name" value="HUPs"/>
    <property type="match status" value="1"/>
</dbReference>
<organism evidence="1 2">
    <name type="scientific">Daphnia galeata</name>
    <dbReference type="NCBI Taxonomy" id="27404"/>
    <lineage>
        <taxon>Eukaryota</taxon>
        <taxon>Metazoa</taxon>
        <taxon>Ecdysozoa</taxon>
        <taxon>Arthropoda</taxon>
        <taxon>Crustacea</taxon>
        <taxon>Branchiopoda</taxon>
        <taxon>Diplostraca</taxon>
        <taxon>Cladocera</taxon>
        <taxon>Anomopoda</taxon>
        <taxon>Daphniidae</taxon>
        <taxon>Daphnia</taxon>
    </lineage>
</organism>
<name>A0A8J2RUF3_9CRUS</name>
<dbReference type="Proteomes" id="UP000789390">
    <property type="component" value="Unassembled WGS sequence"/>
</dbReference>
<reference evidence="1" key="1">
    <citation type="submission" date="2021-11" db="EMBL/GenBank/DDBJ databases">
        <authorList>
            <person name="Schell T."/>
        </authorList>
    </citation>
    <scope>NUCLEOTIDE SEQUENCE</scope>
    <source>
        <strain evidence="1">M5</strain>
    </source>
</reference>
<comment type="caution">
    <text evidence="1">The sequence shown here is derived from an EMBL/GenBank/DDBJ whole genome shotgun (WGS) entry which is preliminary data.</text>
</comment>
<protein>
    <submittedName>
        <fullName evidence="1">Uncharacterized protein</fullName>
    </submittedName>
</protein>
<gene>
    <name evidence="1" type="ORF">DGAL_LOCUS9696</name>
</gene>
<dbReference type="AlphaFoldDB" id="A0A8J2RUF3"/>
<dbReference type="OrthoDB" id="270728at2759"/>
<sequence>MSSQVKITKNTGTNSRRWMRILPYQFFSWWPPDSYTSVGNRGNTKPNAALRLVDPGTGLETYRPAYLLHDCMAERQGRL</sequence>
<evidence type="ECO:0000313" key="2">
    <source>
        <dbReference type="Proteomes" id="UP000789390"/>
    </source>
</evidence>